<evidence type="ECO:0000313" key="2">
    <source>
        <dbReference type="EMBL" id="DAD76709.1"/>
    </source>
</evidence>
<dbReference type="EMBL" id="BK014807">
    <property type="protein sequence ID" value="DAD76724.1"/>
    <property type="molecule type" value="Genomic_DNA"/>
</dbReference>
<feature type="region of interest" description="Disordered" evidence="1">
    <location>
        <begin position="89"/>
        <end position="109"/>
    </location>
</feature>
<sequence length="221" mass="24412">MDGTGKSGGGDSRRCSERRGTVVHGNCGKCEGVMSGGIRRIEGQYRAAGHGPFGKRSRRGGPCRLCGAGNLEKGGPAFFIARFCHDERKSGGGNRPGDQKRDSGGMNLSAEGEKRRILEALGSIETLKNVSRSWPRQQAALPCAVVTLAGERRADERDGAEYLTETEYYVRCFARTGTEADELAPKIRREMEKLGYQRKFAWEESSEAVFQRVERYKKWIG</sequence>
<organism evidence="2">
    <name type="scientific">Siphoviridae sp. ctQJR51</name>
    <dbReference type="NCBI Taxonomy" id="2826327"/>
    <lineage>
        <taxon>Viruses</taxon>
        <taxon>Duplodnaviria</taxon>
        <taxon>Heunggongvirae</taxon>
        <taxon>Uroviricota</taxon>
        <taxon>Caudoviricetes</taxon>
    </lineage>
</organism>
<protein>
    <submittedName>
        <fullName evidence="2">Uncharacterized protein</fullName>
    </submittedName>
</protein>
<accession>A0A8S5M351</accession>
<reference evidence="2" key="1">
    <citation type="journal article" date="2021" name="Proc. Natl. Acad. Sci. U.S.A.">
        <title>A Catalog of Tens of Thousands of Viruses from Human Metagenomes Reveals Hidden Associations with Chronic Diseases.</title>
        <authorList>
            <person name="Tisza M.J."/>
            <person name="Buck C.B."/>
        </authorList>
    </citation>
    <scope>NUCLEOTIDE SEQUENCE</scope>
    <source>
        <strain evidence="2">CtQJR51</strain>
    </source>
</reference>
<evidence type="ECO:0000256" key="1">
    <source>
        <dbReference type="SAM" id="MobiDB-lite"/>
    </source>
</evidence>
<dbReference type="EMBL" id="BK014807">
    <property type="protein sequence ID" value="DAD76709.1"/>
    <property type="molecule type" value="Genomic_DNA"/>
</dbReference>
<name>A0A8S5M351_9CAUD</name>
<proteinExistence type="predicted"/>